<protein>
    <submittedName>
        <fullName evidence="2">Uncharacterized protein</fullName>
    </submittedName>
</protein>
<evidence type="ECO:0000313" key="2">
    <source>
        <dbReference type="EMBL" id="BFF91427.1"/>
    </source>
</evidence>
<feature type="chain" id="PRO_5043941943" evidence="1">
    <location>
        <begin position="27"/>
        <end position="115"/>
    </location>
</feature>
<reference evidence="2 3" key="1">
    <citation type="submission" date="2024-02" db="EMBL/GenBank/DDBJ databases">
        <title>A chromosome-level genome assembly of Drosophila madeirensis, a fruit fly species endemic to Madeira island.</title>
        <authorList>
            <person name="Tomihara K."/>
            <person name="Llopart A."/>
            <person name="Yamamoto D."/>
        </authorList>
    </citation>
    <scope>NUCLEOTIDE SEQUENCE [LARGE SCALE GENOMIC DNA]</scope>
    <source>
        <strain evidence="2 3">RF1</strain>
    </source>
</reference>
<evidence type="ECO:0000256" key="1">
    <source>
        <dbReference type="SAM" id="SignalP"/>
    </source>
</evidence>
<sequence>MKATRLIFVMGLALFLGVVLMDRTSCAPLFDELDTPSIFKEAGGLAAFAYSRKKQPEKKITNNRMMPPTLNMSQHQRILFGDNCEAVGRSCKYAEQCCTKVCLVATRRCAVVGEY</sequence>
<gene>
    <name evidence="2" type="ORF">DMAD_09710</name>
</gene>
<evidence type="ECO:0000313" key="3">
    <source>
        <dbReference type="Proteomes" id="UP001500889"/>
    </source>
</evidence>
<dbReference type="EMBL" id="AP029263">
    <property type="protein sequence ID" value="BFF91427.1"/>
    <property type="molecule type" value="Genomic_DNA"/>
</dbReference>
<organism evidence="2 3">
    <name type="scientific">Drosophila madeirensis</name>
    <name type="common">Fruit fly</name>
    <dbReference type="NCBI Taxonomy" id="30013"/>
    <lineage>
        <taxon>Eukaryota</taxon>
        <taxon>Metazoa</taxon>
        <taxon>Ecdysozoa</taxon>
        <taxon>Arthropoda</taxon>
        <taxon>Hexapoda</taxon>
        <taxon>Insecta</taxon>
        <taxon>Pterygota</taxon>
        <taxon>Neoptera</taxon>
        <taxon>Endopterygota</taxon>
        <taxon>Diptera</taxon>
        <taxon>Brachycera</taxon>
        <taxon>Muscomorpha</taxon>
        <taxon>Ephydroidea</taxon>
        <taxon>Drosophilidae</taxon>
        <taxon>Drosophila</taxon>
        <taxon>Sophophora</taxon>
    </lineage>
</organism>
<feature type="signal peptide" evidence="1">
    <location>
        <begin position="1"/>
        <end position="26"/>
    </location>
</feature>
<keyword evidence="1" id="KW-0732">Signal</keyword>
<keyword evidence="3" id="KW-1185">Reference proteome</keyword>
<proteinExistence type="predicted"/>
<dbReference type="Proteomes" id="UP001500889">
    <property type="component" value="Chromosome O"/>
</dbReference>
<dbReference type="AlphaFoldDB" id="A0AAU9EYN3"/>
<name>A0AAU9EYN3_DROMD</name>
<accession>A0AAU9EYN3</accession>